<dbReference type="SMART" id="SM01193">
    <property type="entry name" value="Enolase_N"/>
    <property type="match status" value="1"/>
</dbReference>
<dbReference type="PROSITE" id="PS00164">
    <property type="entry name" value="ENOLASE"/>
    <property type="match status" value="1"/>
</dbReference>
<feature type="binding site" evidence="10">
    <location>
        <position position="242"/>
    </location>
    <ligand>
        <name>Mg(2+)</name>
        <dbReference type="ChEBI" id="CHEBI:18420"/>
    </ligand>
</feature>
<keyword evidence="5 10" id="KW-0964">Secreted</keyword>
<comment type="similarity">
    <text evidence="2 10">Belongs to the enolase family.</text>
</comment>
<evidence type="ECO:0000256" key="5">
    <source>
        <dbReference type="ARBA" id="ARBA00022525"/>
    </source>
</evidence>
<comment type="subcellular location">
    <subcellularLocation>
        <location evidence="10">Cytoplasm</location>
    </subcellularLocation>
    <subcellularLocation>
        <location evidence="10">Secreted</location>
    </subcellularLocation>
    <subcellularLocation>
        <location evidence="10">Cell surface</location>
    </subcellularLocation>
    <text evidence="10">Fractions of enolase are present in both the cytoplasm and on the cell surface.</text>
</comment>
<evidence type="ECO:0000256" key="6">
    <source>
        <dbReference type="ARBA" id="ARBA00022842"/>
    </source>
</evidence>
<dbReference type="SUPFAM" id="SSF51604">
    <property type="entry name" value="Enolase C-terminal domain-like"/>
    <property type="match status" value="1"/>
</dbReference>
<dbReference type="InterPro" id="IPR029017">
    <property type="entry name" value="Enolase-like_N"/>
</dbReference>
<dbReference type="InterPro" id="IPR000941">
    <property type="entry name" value="Enolase"/>
</dbReference>
<evidence type="ECO:0000313" key="14">
    <source>
        <dbReference type="Proteomes" id="UP000603317"/>
    </source>
</evidence>
<dbReference type="EC" id="4.2.1.11" evidence="3 10"/>
<feature type="binding site" evidence="10">
    <location>
        <position position="366"/>
    </location>
    <ligand>
        <name>(2R)-2-phosphoglycerate</name>
        <dbReference type="ChEBI" id="CHEBI:58289"/>
    </ligand>
</feature>
<comment type="cofactor">
    <cofactor evidence="10">
        <name>Mg(2+)</name>
        <dbReference type="ChEBI" id="CHEBI:18420"/>
    </cofactor>
    <text evidence="10">Binds a second Mg(2+) ion via substrate during catalysis.</text>
</comment>
<evidence type="ECO:0000256" key="2">
    <source>
        <dbReference type="ARBA" id="ARBA00009604"/>
    </source>
</evidence>
<feature type="active site" description="Proton donor" evidence="10">
    <location>
        <position position="205"/>
    </location>
</feature>
<dbReference type="EMBL" id="BMID01000001">
    <property type="protein sequence ID" value="GGA03171.1"/>
    <property type="molecule type" value="Genomic_DNA"/>
</dbReference>
<evidence type="ECO:0000259" key="12">
    <source>
        <dbReference type="SMART" id="SM01193"/>
    </source>
</evidence>
<dbReference type="Proteomes" id="UP000603317">
    <property type="component" value="Unassembled WGS sequence"/>
</dbReference>
<dbReference type="InterPro" id="IPR020809">
    <property type="entry name" value="Enolase_CS"/>
</dbReference>
<evidence type="ECO:0000256" key="7">
    <source>
        <dbReference type="ARBA" id="ARBA00023152"/>
    </source>
</evidence>
<keyword evidence="6 10" id="KW-0460">Magnesium</keyword>
<feature type="binding site" evidence="10">
    <location>
        <position position="367"/>
    </location>
    <ligand>
        <name>(2R)-2-phosphoglycerate</name>
        <dbReference type="ChEBI" id="CHEBI:58289"/>
    </ligand>
</feature>
<organism evidence="13 14">
    <name type="scientific">Blastomonas marina</name>
    <dbReference type="NCBI Taxonomy" id="1867408"/>
    <lineage>
        <taxon>Bacteria</taxon>
        <taxon>Pseudomonadati</taxon>
        <taxon>Pseudomonadota</taxon>
        <taxon>Alphaproteobacteria</taxon>
        <taxon>Sphingomonadales</taxon>
        <taxon>Sphingomonadaceae</taxon>
        <taxon>Blastomonas</taxon>
    </lineage>
</organism>
<keyword evidence="7 10" id="KW-0324">Glycolysis</keyword>
<dbReference type="InterPro" id="IPR020811">
    <property type="entry name" value="Enolase_N"/>
</dbReference>
<evidence type="ECO:0000256" key="8">
    <source>
        <dbReference type="ARBA" id="ARBA00023239"/>
    </source>
</evidence>
<feature type="binding site" evidence="10">
    <location>
        <position position="337"/>
    </location>
    <ligand>
        <name>(2R)-2-phosphoglycerate</name>
        <dbReference type="ChEBI" id="CHEBI:58289"/>
    </ligand>
</feature>
<evidence type="ECO:0000256" key="4">
    <source>
        <dbReference type="ARBA" id="ARBA00017068"/>
    </source>
</evidence>
<dbReference type="SFLD" id="SFLDG00178">
    <property type="entry name" value="enolase"/>
    <property type="match status" value="1"/>
</dbReference>
<dbReference type="PIRSF" id="PIRSF001400">
    <property type="entry name" value="Enolase"/>
    <property type="match status" value="1"/>
</dbReference>
<sequence>MTAIIDIHGREILDSRGNPTVEVDVLLHDGSFGRAAVPSGASTGAHEAVELRDDDKQRYLGKGVLKAVKMVNTEIADALLGVDAEDQREVDLAMIALDGSDNKGRLGANAILGVSMAVAKAAANARGLPLYSYLGGVSAHMLPVPMMNIVNGGEHADNPIDIQEFMVMPVGADSLAEGVRWGAEIFHTLKKGLHEKGLSTAVGDEGGFAPDLASTRDALDFIMRSVEQAGFTPGEDVVLALDCAASEFYKKGKYEISGENLSLGSDEMAQYLGKLCADYPIRSIEDGMHEDDFEGWKALTELIGDEVQLVGDDLFVTNPDRLEMGIGKGLANSLLVKVNQIGTLTETFEAVSIAQRAGYTAVMSHRSGETEDATIADLAVATNCGQIKTGSLARSDRLAKYNQLIRIEEELGDSADYAGKACFGRLAD</sequence>
<evidence type="ECO:0000313" key="13">
    <source>
        <dbReference type="EMBL" id="GGA03171.1"/>
    </source>
</evidence>
<comment type="pathway">
    <text evidence="1 10">Carbohydrate degradation; glycolysis; pyruvate from D-glyceraldehyde 3-phosphate: step 4/5.</text>
</comment>
<dbReference type="InterPro" id="IPR036849">
    <property type="entry name" value="Enolase-like_C_sf"/>
</dbReference>
<protein>
    <recommendedName>
        <fullName evidence="4 10">Enolase</fullName>
        <ecNumber evidence="3 10">4.2.1.11</ecNumber>
    </recommendedName>
    <alternativeName>
        <fullName evidence="10">2-phospho-D-glycerate hydro-lyase</fullName>
    </alternativeName>
    <alternativeName>
        <fullName evidence="10">2-phosphoglycerate dehydratase</fullName>
    </alternativeName>
</protein>
<keyword evidence="10" id="KW-0963">Cytoplasm</keyword>
<feature type="binding site" evidence="10">
    <location>
        <position position="388"/>
    </location>
    <ligand>
        <name>(2R)-2-phosphoglycerate</name>
        <dbReference type="ChEBI" id="CHEBI:58289"/>
    </ligand>
</feature>
<dbReference type="SMART" id="SM01192">
    <property type="entry name" value="Enolase_C"/>
    <property type="match status" value="1"/>
</dbReference>
<feature type="binding site" evidence="10">
    <location>
        <position position="312"/>
    </location>
    <ligand>
        <name>Mg(2+)</name>
        <dbReference type="ChEBI" id="CHEBI:18420"/>
    </ligand>
</feature>
<dbReference type="PANTHER" id="PTHR11902:SF1">
    <property type="entry name" value="ENOLASE"/>
    <property type="match status" value="1"/>
</dbReference>
<dbReference type="PANTHER" id="PTHR11902">
    <property type="entry name" value="ENOLASE"/>
    <property type="match status" value="1"/>
</dbReference>
<keyword evidence="8 10" id="KW-0456">Lyase</keyword>
<comment type="function">
    <text evidence="9 10">Catalyzes the reversible conversion of 2-phosphoglycerate (2-PG) into phosphoenolpyruvate (PEP). It is essential for the degradation of carbohydrates via glycolysis.</text>
</comment>
<feature type="binding site" evidence="10">
    <location>
        <position position="285"/>
    </location>
    <ligand>
        <name>Mg(2+)</name>
        <dbReference type="ChEBI" id="CHEBI:18420"/>
    </ligand>
</feature>
<feature type="domain" description="Enolase C-terminal TIM barrel" evidence="11">
    <location>
        <begin position="139"/>
        <end position="425"/>
    </location>
</feature>
<accession>A0ABQ1FA47</accession>
<keyword evidence="14" id="KW-1185">Reference proteome</keyword>
<dbReference type="Gene3D" id="3.20.20.120">
    <property type="entry name" value="Enolase-like C-terminal domain"/>
    <property type="match status" value="1"/>
</dbReference>
<evidence type="ECO:0000256" key="9">
    <source>
        <dbReference type="ARBA" id="ARBA00045763"/>
    </source>
</evidence>
<keyword evidence="10" id="KW-0479">Metal-binding</keyword>
<feature type="domain" description="Enolase N-terminal" evidence="12">
    <location>
        <begin position="4"/>
        <end position="134"/>
    </location>
</feature>
<evidence type="ECO:0000256" key="3">
    <source>
        <dbReference type="ARBA" id="ARBA00012058"/>
    </source>
</evidence>
<proteinExistence type="inferred from homology"/>
<dbReference type="Gene3D" id="3.30.390.10">
    <property type="entry name" value="Enolase-like, N-terminal domain"/>
    <property type="match status" value="1"/>
</dbReference>
<dbReference type="HAMAP" id="MF_00318">
    <property type="entry name" value="Enolase"/>
    <property type="match status" value="1"/>
</dbReference>
<feature type="binding site" evidence="10">
    <location>
        <position position="163"/>
    </location>
    <ligand>
        <name>(2R)-2-phosphoglycerate</name>
        <dbReference type="ChEBI" id="CHEBI:58289"/>
    </ligand>
</feature>
<dbReference type="SUPFAM" id="SSF54826">
    <property type="entry name" value="Enolase N-terminal domain-like"/>
    <property type="match status" value="1"/>
</dbReference>
<name>A0ABQ1FA47_9SPHN</name>
<dbReference type="CDD" id="cd03313">
    <property type="entry name" value="enolase"/>
    <property type="match status" value="1"/>
</dbReference>
<evidence type="ECO:0000259" key="11">
    <source>
        <dbReference type="SMART" id="SM01192"/>
    </source>
</evidence>
<evidence type="ECO:0000256" key="1">
    <source>
        <dbReference type="ARBA" id="ARBA00005031"/>
    </source>
</evidence>
<evidence type="ECO:0000256" key="10">
    <source>
        <dbReference type="HAMAP-Rule" id="MF_00318"/>
    </source>
</evidence>
<reference evidence="14" key="1">
    <citation type="journal article" date="2019" name="Int. J. Syst. Evol. Microbiol.">
        <title>The Global Catalogue of Microorganisms (GCM) 10K type strain sequencing project: providing services to taxonomists for standard genome sequencing and annotation.</title>
        <authorList>
            <consortium name="The Broad Institute Genomics Platform"/>
            <consortium name="The Broad Institute Genome Sequencing Center for Infectious Disease"/>
            <person name="Wu L."/>
            <person name="Ma J."/>
        </authorList>
    </citation>
    <scope>NUCLEOTIDE SEQUENCE [LARGE SCALE GENOMIC DNA]</scope>
    <source>
        <strain evidence="14">CGMCC 1.15297</strain>
    </source>
</reference>
<comment type="caution">
    <text evidence="13">The sequence shown here is derived from an EMBL/GenBank/DDBJ whole genome shotgun (WGS) entry which is preliminary data.</text>
</comment>
<dbReference type="RefSeq" id="WP_188641656.1">
    <property type="nucleotide sequence ID" value="NZ_BMID01000001.1"/>
</dbReference>
<dbReference type="Pfam" id="PF00113">
    <property type="entry name" value="Enolase_C"/>
    <property type="match status" value="1"/>
</dbReference>
<dbReference type="SFLD" id="SFLDS00001">
    <property type="entry name" value="Enolase"/>
    <property type="match status" value="1"/>
</dbReference>
<dbReference type="NCBIfam" id="TIGR01060">
    <property type="entry name" value="eno"/>
    <property type="match status" value="1"/>
</dbReference>
<gene>
    <name evidence="10 13" type="primary">eno</name>
    <name evidence="13" type="ORF">GCM10010923_10020</name>
</gene>
<dbReference type="PRINTS" id="PR00148">
    <property type="entry name" value="ENOLASE"/>
</dbReference>
<dbReference type="SFLD" id="SFLDF00002">
    <property type="entry name" value="enolase"/>
    <property type="match status" value="1"/>
</dbReference>
<feature type="active site" description="Proton acceptor" evidence="10">
    <location>
        <position position="337"/>
    </location>
</feature>
<dbReference type="InterPro" id="IPR020810">
    <property type="entry name" value="Enolase_C"/>
</dbReference>
<dbReference type="Pfam" id="PF03952">
    <property type="entry name" value="Enolase_N"/>
    <property type="match status" value="1"/>
</dbReference>
<comment type="catalytic activity">
    <reaction evidence="10">
        <text>(2R)-2-phosphoglycerate = phosphoenolpyruvate + H2O</text>
        <dbReference type="Rhea" id="RHEA:10164"/>
        <dbReference type="ChEBI" id="CHEBI:15377"/>
        <dbReference type="ChEBI" id="CHEBI:58289"/>
        <dbReference type="ChEBI" id="CHEBI:58702"/>
        <dbReference type="EC" id="4.2.1.11"/>
    </reaction>
</comment>